<keyword evidence="3" id="KW-1185">Reference proteome</keyword>
<dbReference type="InterPro" id="IPR005471">
    <property type="entry name" value="Tscrpt_reg_IclR_N"/>
</dbReference>
<dbReference type="AlphaFoldDB" id="A0A3N3ZNX3"/>
<organism evidence="2 3">
    <name type="scientific">Kocuria soli</name>
    <dbReference type="NCBI Taxonomy" id="2485125"/>
    <lineage>
        <taxon>Bacteria</taxon>
        <taxon>Bacillati</taxon>
        <taxon>Actinomycetota</taxon>
        <taxon>Actinomycetes</taxon>
        <taxon>Micrococcales</taxon>
        <taxon>Micrococcaceae</taxon>
        <taxon>Kocuria</taxon>
    </lineage>
</organism>
<evidence type="ECO:0000259" key="1">
    <source>
        <dbReference type="Pfam" id="PF09339"/>
    </source>
</evidence>
<name>A0A3N3ZNX3_9MICC</name>
<reference evidence="2 3" key="1">
    <citation type="submission" date="2018-10" db="EMBL/GenBank/DDBJ databases">
        <title>Kocuria sp. M5W7-7, whole genome shotgun sequence.</title>
        <authorList>
            <person name="Tuo L."/>
        </authorList>
    </citation>
    <scope>NUCLEOTIDE SEQUENCE [LARGE SCALE GENOMIC DNA]</scope>
    <source>
        <strain evidence="2 3">M5W7-7</strain>
    </source>
</reference>
<dbReference type="RefSeq" id="WP_158609577.1">
    <property type="nucleotide sequence ID" value="NZ_RKMF01000011.1"/>
</dbReference>
<dbReference type="SUPFAM" id="SSF46785">
    <property type="entry name" value="Winged helix' DNA-binding domain"/>
    <property type="match status" value="1"/>
</dbReference>
<gene>
    <name evidence="2" type="ORF">EDL96_09145</name>
</gene>
<dbReference type="InterPro" id="IPR036390">
    <property type="entry name" value="WH_DNA-bd_sf"/>
</dbReference>
<evidence type="ECO:0000313" key="2">
    <source>
        <dbReference type="EMBL" id="ROZ62631.1"/>
    </source>
</evidence>
<dbReference type="GO" id="GO:0003677">
    <property type="term" value="F:DNA binding"/>
    <property type="evidence" value="ECO:0007669"/>
    <property type="project" value="InterPro"/>
</dbReference>
<dbReference type="GO" id="GO:0006355">
    <property type="term" value="P:regulation of DNA-templated transcription"/>
    <property type="evidence" value="ECO:0007669"/>
    <property type="project" value="InterPro"/>
</dbReference>
<dbReference type="Proteomes" id="UP000270616">
    <property type="component" value="Unassembled WGS sequence"/>
</dbReference>
<dbReference type="Pfam" id="PF09339">
    <property type="entry name" value="HTH_IclR"/>
    <property type="match status" value="1"/>
</dbReference>
<feature type="domain" description="HTH iclR-type" evidence="1">
    <location>
        <begin position="156"/>
        <end position="199"/>
    </location>
</feature>
<proteinExistence type="predicted"/>
<accession>A0A3N3ZNX3</accession>
<evidence type="ECO:0000313" key="3">
    <source>
        <dbReference type="Proteomes" id="UP000270616"/>
    </source>
</evidence>
<dbReference type="EMBL" id="RKMF01000011">
    <property type="protein sequence ID" value="ROZ62631.1"/>
    <property type="molecule type" value="Genomic_DNA"/>
</dbReference>
<dbReference type="OrthoDB" id="3351920at2"/>
<protein>
    <recommendedName>
        <fullName evidence="1">HTH iclR-type domain-containing protein</fullName>
    </recommendedName>
</protein>
<comment type="caution">
    <text evidence="2">The sequence shown here is derived from an EMBL/GenBank/DDBJ whole genome shotgun (WGS) entry which is preliminary data.</text>
</comment>
<sequence length="360" mass="39743">MATSDAPTAAEAARIVAASVRERLPRNWKTVEALEPDRGTARPDLEITVEAPDGRTARLVVEIKQVLERRDVGRVTDQSRSMTTGHTDVPVVAARYLTPSVREALAEQGLSYVDATGNIRVVIDAPAVFISESGEDRDPWRKGRPRGTLKGEPAARVTRALLDYRRDWSVRELVAASGSSTGAAYRVLDYLEREGLVVKKLTRYRVTDWERLLRAWSADAAFQTTTRTMAFIEPRGVESFLRNLAEDSTFPVAVTGSMAAREWATYAPAKAAYVYVSSIQEASEQWGLRPNAAAPNVILLEPKTVGDVPFVNTVRAEAGYPVAAPPHVAADLLNGPGREPAEGDYLIEWMKANEERWRRE</sequence>